<name>A0A806KGI5_9BACT</name>
<organism evidence="6">
    <name type="scientific">uncultured bacterium contig00029</name>
    <dbReference type="NCBI Taxonomy" id="1181518"/>
    <lineage>
        <taxon>Bacteria</taxon>
        <taxon>environmental samples</taxon>
    </lineage>
</organism>
<keyword evidence="1 3" id="KW-0547">Nucleotide-binding</keyword>
<dbReference type="PROSITE" id="PS50936">
    <property type="entry name" value="ENGC_GTPASE"/>
    <property type="match status" value="1"/>
</dbReference>
<dbReference type="HAMAP" id="MF_01820">
    <property type="entry name" value="GTPase_RsgA"/>
    <property type="match status" value="1"/>
</dbReference>
<dbReference type="Gene3D" id="1.10.40.50">
    <property type="entry name" value="Probable gtpase engc, domain 3"/>
    <property type="match status" value="1"/>
</dbReference>
<keyword evidence="3" id="KW-0694">RNA-binding</keyword>
<evidence type="ECO:0000259" key="5">
    <source>
        <dbReference type="PROSITE" id="PS51721"/>
    </source>
</evidence>
<dbReference type="GO" id="GO:0046872">
    <property type="term" value="F:metal ion binding"/>
    <property type="evidence" value="ECO:0007669"/>
    <property type="project" value="UniProtKB-KW"/>
</dbReference>
<proteinExistence type="inferred from homology"/>
<evidence type="ECO:0000259" key="4">
    <source>
        <dbReference type="PROSITE" id="PS50936"/>
    </source>
</evidence>
<dbReference type="PANTHER" id="PTHR32120:SF11">
    <property type="entry name" value="SMALL RIBOSOMAL SUBUNIT BIOGENESIS GTPASE RSGA 1, MITOCHONDRIAL-RELATED"/>
    <property type="match status" value="1"/>
</dbReference>
<protein>
    <recommendedName>
        <fullName evidence="3">Small ribosomal subunit biogenesis GTPase RsgA</fullName>
        <ecNumber evidence="3">3.6.1.-</ecNumber>
    </recommendedName>
</protein>
<keyword evidence="3" id="KW-0690">Ribosome biogenesis</keyword>
<dbReference type="NCBIfam" id="TIGR00157">
    <property type="entry name" value="ribosome small subunit-dependent GTPase A"/>
    <property type="match status" value="1"/>
</dbReference>
<evidence type="ECO:0000313" key="6">
    <source>
        <dbReference type="EMBL" id="AGS52093.1"/>
    </source>
</evidence>
<keyword evidence="2 3" id="KW-0342">GTP-binding</keyword>
<comment type="cofactor">
    <cofactor evidence="3">
        <name>Zn(2+)</name>
        <dbReference type="ChEBI" id="CHEBI:29105"/>
    </cofactor>
    <text evidence="3">Binds 1 zinc ion per subunit.</text>
</comment>
<dbReference type="Pfam" id="PF03193">
    <property type="entry name" value="RsgA_GTPase"/>
    <property type="match status" value="1"/>
</dbReference>
<feature type="domain" description="EngC GTPase" evidence="4">
    <location>
        <begin position="140"/>
        <end position="284"/>
    </location>
</feature>
<feature type="domain" description="CP-type G" evidence="5">
    <location>
        <begin position="133"/>
        <end position="286"/>
    </location>
</feature>
<dbReference type="CDD" id="cd01854">
    <property type="entry name" value="YjeQ_EngC"/>
    <property type="match status" value="1"/>
</dbReference>
<comment type="subunit">
    <text evidence="3">Monomer. Associates with 30S ribosomal subunit, binds 16S rRNA.</text>
</comment>
<dbReference type="GO" id="GO:0042274">
    <property type="term" value="P:ribosomal small subunit biogenesis"/>
    <property type="evidence" value="ECO:0007669"/>
    <property type="project" value="UniProtKB-UniRule"/>
</dbReference>
<evidence type="ECO:0000256" key="3">
    <source>
        <dbReference type="HAMAP-Rule" id="MF_01820"/>
    </source>
</evidence>
<evidence type="ECO:0000256" key="2">
    <source>
        <dbReference type="ARBA" id="ARBA00023134"/>
    </source>
</evidence>
<sequence length="351" mass="39674">MNEPKAKRRQWREKRGNALRQMHSGVLDNLPLKERWTREGKKEAKRKKLKPLAENFLEEQKERALVLSVHRRSCRVRLESGKEIKAFYLAKSIEEAKEFPAVGDFVIIAENFIISIEPRKSALTRPGPRTRENQTLVQAANIDQVAIVMSLESPPFNFGFADRFLLAANFNNLPFILILNKSDLIKKIPEEIQEFIKLADNTILTNILGTGIKELKNKLKGKVSVFSGQSGVGKSSLINMLVPNALQDVGEVRKKDGKGRHTTVASAYLDLPGGGAVIDTPGIRALGIMNLTADELARCFPGFFENDVFDCKFKDCKHQGEPDCAVQRRIEEGKISEARYRSYLRMLRFCF</sequence>
<reference evidence="6" key="1">
    <citation type="submission" date="2012-03" db="EMBL/GenBank/DDBJ databases">
        <title>Functional metagenomics reveals considerable lignocellulase gene clusters in the gut microbiome of a wood-feeding higher termite.</title>
        <authorList>
            <person name="Liu N."/>
        </authorList>
    </citation>
    <scope>NUCLEOTIDE SEQUENCE</scope>
</reference>
<feature type="binding site" evidence="3">
    <location>
        <position position="318"/>
    </location>
    <ligand>
        <name>Zn(2+)</name>
        <dbReference type="ChEBI" id="CHEBI:29105"/>
    </ligand>
</feature>
<dbReference type="EMBL" id="JQ844182">
    <property type="protein sequence ID" value="AGS52093.1"/>
    <property type="molecule type" value="Genomic_DNA"/>
</dbReference>
<dbReference type="InterPro" id="IPR010914">
    <property type="entry name" value="RsgA_GTPase_dom"/>
</dbReference>
<dbReference type="InterPro" id="IPR004881">
    <property type="entry name" value="Ribosome_biogen_GTPase_RsgA"/>
</dbReference>
<dbReference type="PROSITE" id="PS51721">
    <property type="entry name" value="G_CP"/>
    <property type="match status" value="1"/>
</dbReference>
<feature type="binding site" evidence="3">
    <location>
        <begin position="228"/>
        <end position="236"/>
    </location>
    <ligand>
        <name>GTP</name>
        <dbReference type="ChEBI" id="CHEBI:37565"/>
    </ligand>
</feature>
<dbReference type="InterPro" id="IPR030378">
    <property type="entry name" value="G_CP_dom"/>
</dbReference>
<evidence type="ECO:0000256" key="1">
    <source>
        <dbReference type="ARBA" id="ARBA00022741"/>
    </source>
</evidence>
<dbReference type="GO" id="GO:0019843">
    <property type="term" value="F:rRNA binding"/>
    <property type="evidence" value="ECO:0007669"/>
    <property type="project" value="UniProtKB-KW"/>
</dbReference>
<keyword evidence="3" id="KW-0862">Zinc</keyword>
<dbReference type="GO" id="GO:0005737">
    <property type="term" value="C:cytoplasm"/>
    <property type="evidence" value="ECO:0007669"/>
    <property type="project" value="UniProtKB-SubCell"/>
</dbReference>
<keyword evidence="3" id="KW-0963">Cytoplasm</keyword>
<feature type="binding site" evidence="3">
    <location>
        <begin position="180"/>
        <end position="183"/>
    </location>
    <ligand>
        <name>GTP</name>
        <dbReference type="ChEBI" id="CHEBI:37565"/>
    </ligand>
</feature>
<keyword evidence="3" id="KW-0479">Metal-binding</keyword>
<comment type="similarity">
    <text evidence="3">Belongs to the TRAFAC class YlqF/YawG GTPase family. RsgA subfamily.</text>
</comment>
<dbReference type="SUPFAM" id="SSF52540">
    <property type="entry name" value="P-loop containing nucleoside triphosphate hydrolases"/>
    <property type="match status" value="1"/>
</dbReference>
<keyword evidence="3" id="KW-0699">rRNA-binding</keyword>
<dbReference type="Gene3D" id="3.40.50.300">
    <property type="entry name" value="P-loop containing nucleotide triphosphate hydrolases"/>
    <property type="match status" value="1"/>
</dbReference>
<dbReference type="EC" id="3.6.1.-" evidence="3"/>
<dbReference type="AlphaFoldDB" id="A0A806KGI5"/>
<dbReference type="InterPro" id="IPR027417">
    <property type="entry name" value="P-loop_NTPase"/>
</dbReference>
<feature type="binding site" evidence="3">
    <location>
        <position position="311"/>
    </location>
    <ligand>
        <name>Zn(2+)</name>
        <dbReference type="ChEBI" id="CHEBI:29105"/>
    </ligand>
</feature>
<accession>A0A806KGI5</accession>
<comment type="function">
    <text evidence="3">One of several proteins that assist in the late maturation steps of the functional core of the 30S ribosomal subunit. Helps release RbfA from mature subunits. May play a role in the assembly of ribosomal proteins into the subunit. Circularly permuted GTPase that catalyzes slow GTP hydrolysis, GTPase activity is stimulated by the 30S ribosomal subunit.</text>
</comment>
<comment type="subcellular location">
    <subcellularLocation>
        <location evidence="3">Cytoplasm</location>
    </subcellularLocation>
</comment>
<dbReference type="GO" id="GO:0005525">
    <property type="term" value="F:GTP binding"/>
    <property type="evidence" value="ECO:0007669"/>
    <property type="project" value="UniProtKB-UniRule"/>
</dbReference>
<feature type="binding site" evidence="3">
    <location>
        <position position="316"/>
    </location>
    <ligand>
        <name>Zn(2+)</name>
        <dbReference type="ChEBI" id="CHEBI:29105"/>
    </ligand>
</feature>
<dbReference type="PANTHER" id="PTHR32120">
    <property type="entry name" value="SMALL RIBOSOMAL SUBUNIT BIOGENESIS GTPASE RSGA"/>
    <property type="match status" value="1"/>
</dbReference>
<dbReference type="GO" id="GO:0003924">
    <property type="term" value="F:GTPase activity"/>
    <property type="evidence" value="ECO:0007669"/>
    <property type="project" value="UniProtKB-UniRule"/>
</dbReference>
<keyword evidence="3" id="KW-0378">Hydrolase</keyword>
<feature type="binding site" evidence="3">
    <location>
        <position position="324"/>
    </location>
    <ligand>
        <name>Zn(2+)</name>
        <dbReference type="ChEBI" id="CHEBI:29105"/>
    </ligand>
</feature>
<gene>
    <name evidence="3" type="primary">rsgA</name>
</gene>